<dbReference type="Proteomes" id="UP000676649">
    <property type="component" value="Chromosome"/>
</dbReference>
<name>A0A975MPM3_9GAMM</name>
<dbReference type="AlphaFoldDB" id="A0A975MPM3"/>
<organism evidence="1 2">
    <name type="scientific">Methylomonas paludis</name>
    <dbReference type="NCBI Taxonomy" id="1173101"/>
    <lineage>
        <taxon>Bacteria</taxon>
        <taxon>Pseudomonadati</taxon>
        <taxon>Pseudomonadota</taxon>
        <taxon>Gammaproteobacteria</taxon>
        <taxon>Methylococcales</taxon>
        <taxon>Methylococcaceae</taxon>
        <taxon>Methylomonas</taxon>
    </lineage>
</organism>
<evidence type="ECO:0000313" key="2">
    <source>
        <dbReference type="Proteomes" id="UP000676649"/>
    </source>
</evidence>
<keyword evidence="2" id="KW-1185">Reference proteome</keyword>
<dbReference type="KEGG" id="mpad:KEF85_04000"/>
<proteinExistence type="predicted"/>
<gene>
    <name evidence="1" type="ORF">KEF85_04000</name>
</gene>
<protein>
    <submittedName>
        <fullName evidence="1">DUF3047 domain-containing protein</fullName>
    </submittedName>
</protein>
<evidence type="ECO:0000313" key="1">
    <source>
        <dbReference type="EMBL" id="QWF71652.1"/>
    </source>
</evidence>
<dbReference type="EMBL" id="CP073754">
    <property type="protein sequence ID" value="QWF71652.1"/>
    <property type="molecule type" value="Genomic_DNA"/>
</dbReference>
<dbReference type="Pfam" id="PF11249">
    <property type="entry name" value="DUF3047"/>
    <property type="match status" value="1"/>
</dbReference>
<accession>A0A975MPM3</accession>
<reference evidence="1" key="1">
    <citation type="submission" date="2021-04" db="EMBL/GenBank/DDBJ databases">
        <title>Draft genome sequence data of methanotrophic Methylovulum sp. strain S1L and Methylomonas sp. strain S2AM isolated from boreal lake water columns.</title>
        <authorList>
            <person name="Rissanen A.J."/>
            <person name="Mangayil R."/>
            <person name="Svenning M.M."/>
            <person name="Khanongnuch R."/>
        </authorList>
    </citation>
    <scope>NUCLEOTIDE SEQUENCE</scope>
    <source>
        <strain evidence="1">S2AM</strain>
    </source>
</reference>
<sequence length="234" mass="26526">MRQEPFLDSAYTTRCKNLSRALNLLTGFLLILAVENAGAESRLLLGEFSRNQLDGWEQQGADGETQYQLEKIGDLTVLKANSQASASGMFKEQHIDLEKTPFINWSWRISNRLYGLIEQTKAGDDYAARLYVVVKGGLAFWQTKAINYVWASNTTKETVWPNAYAGEQLMMLALRGPEAPINVWHTEKRNVRADLQKLFGEDIRYIDAVALMTDTDNSHSQASAFYGDIWFSRD</sequence>
<dbReference type="InterPro" id="IPR021409">
    <property type="entry name" value="DUF3047"/>
</dbReference>
<dbReference type="RefSeq" id="WP_215583434.1">
    <property type="nucleotide sequence ID" value="NZ_CP073754.1"/>
</dbReference>